<organism evidence="1 2">
    <name type="scientific">Plasmodium falciparum Vietnam Oak-Knoll</name>
    <name type="common">FVO</name>
    <dbReference type="NCBI Taxonomy" id="1036723"/>
    <lineage>
        <taxon>Eukaryota</taxon>
        <taxon>Sar</taxon>
        <taxon>Alveolata</taxon>
        <taxon>Apicomplexa</taxon>
        <taxon>Aconoidasida</taxon>
        <taxon>Haemosporida</taxon>
        <taxon>Plasmodiidae</taxon>
        <taxon>Plasmodium</taxon>
        <taxon>Plasmodium (Laverania)</taxon>
    </lineage>
</organism>
<evidence type="ECO:0000313" key="2">
    <source>
        <dbReference type="Proteomes" id="UP000030690"/>
    </source>
</evidence>
<dbReference type="EMBL" id="KI925147">
    <property type="protein sequence ID" value="ETW16352.1"/>
    <property type="molecule type" value="Genomic_DNA"/>
</dbReference>
<dbReference type="AlphaFoldDB" id="A0A024V1C5"/>
<proteinExistence type="predicted"/>
<name>A0A024V1C5_PLAFA</name>
<reference evidence="1 2" key="1">
    <citation type="submission" date="2013-02" db="EMBL/GenBank/DDBJ databases">
        <title>The Genome Annotation of Plasmodium falciparum Vietnam Oak-Knoll (FVO).</title>
        <authorList>
            <consortium name="The Broad Institute Genome Sequencing Platform"/>
            <consortium name="The Broad Institute Genome Sequencing Center for Infectious Disease"/>
            <person name="Neafsey D."/>
            <person name="Hoffman S."/>
            <person name="Volkman S."/>
            <person name="Rosenthal P."/>
            <person name="Walker B."/>
            <person name="Young S.K."/>
            <person name="Zeng Q."/>
            <person name="Gargeya S."/>
            <person name="Fitzgerald M."/>
            <person name="Haas B."/>
            <person name="Abouelleil A."/>
            <person name="Allen A.W."/>
            <person name="Alvarado L."/>
            <person name="Arachchi H.M."/>
            <person name="Berlin A.M."/>
            <person name="Chapman S.B."/>
            <person name="Gainer-Dewar J."/>
            <person name="Goldberg J."/>
            <person name="Griggs A."/>
            <person name="Gujja S."/>
            <person name="Hansen M."/>
            <person name="Howarth C."/>
            <person name="Imamovic A."/>
            <person name="Ireland A."/>
            <person name="Larimer J."/>
            <person name="McCowan C."/>
            <person name="Murphy C."/>
            <person name="Pearson M."/>
            <person name="Poon T.W."/>
            <person name="Priest M."/>
            <person name="Roberts A."/>
            <person name="Saif S."/>
            <person name="Shea T."/>
            <person name="Sisk P."/>
            <person name="Sykes S."/>
            <person name="Wortman J."/>
            <person name="Nusbaum C."/>
            <person name="Birren B."/>
        </authorList>
    </citation>
    <scope>NUCLEOTIDE SEQUENCE [LARGE SCALE GENOMIC DNA]</scope>
    <source>
        <strain evidence="2">Vietnam Oak-Knoll (FVO)</strain>
    </source>
</reference>
<gene>
    <name evidence="1" type="ORF">PFFVO_04890</name>
</gene>
<accession>A0A024V1C5</accession>
<evidence type="ECO:0000313" key="1">
    <source>
        <dbReference type="EMBL" id="ETW16352.1"/>
    </source>
</evidence>
<dbReference type="Proteomes" id="UP000030690">
    <property type="component" value="Unassembled WGS sequence"/>
</dbReference>
<protein>
    <submittedName>
        <fullName evidence="1">Uncharacterized protein</fullName>
    </submittedName>
</protein>
<reference evidence="1 2" key="2">
    <citation type="submission" date="2013-02" db="EMBL/GenBank/DDBJ databases">
        <title>The Genome Sequence of Plasmodium falciparum Vietnam Oak-Knoll (FVO).</title>
        <authorList>
            <consortium name="The Broad Institute Genome Sequencing Platform"/>
            <consortium name="The Broad Institute Genome Sequencing Center for Infectious Disease"/>
            <person name="Neafsey D."/>
            <person name="Cheeseman I."/>
            <person name="Volkman S."/>
            <person name="Adams J."/>
            <person name="Walker B."/>
            <person name="Young S.K."/>
            <person name="Zeng Q."/>
            <person name="Gargeya S."/>
            <person name="Fitzgerald M."/>
            <person name="Haas B."/>
            <person name="Abouelleil A."/>
            <person name="Alvarado L."/>
            <person name="Arachchi H.M."/>
            <person name="Berlin A.M."/>
            <person name="Chapman S.B."/>
            <person name="Dewar J."/>
            <person name="Goldberg J."/>
            <person name="Griggs A."/>
            <person name="Gujja S."/>
            <person name="Hansen M."/>
            <person name="Howarth C."/>
            <person name="Imamovic A."/>
            <person name="Larimer J."/>
            <person name="McCowan C."/>
            <person name="Murphy C."/>
            <person name="Neiman D."/>
            <person name="Pearson M."/>
            <person name="Priest M."/>
            <person name="Roberts A."/>
            <person name="Saif S."/>
            <person name="Shea T."/>
            <person name="Sisk P."/>
            <person name="Sykes S."/>
            <person name="Wortman J."/>
            <person name="Nusbaum C."/>
            <person name="Birren B."/>
        </authorList>
    </citation>
    <scope>NUCLEOTIDE SEQUENCE [LARGE SCALE GENOMIC DNA]</scope>
    <source>
        <strain evidence="2">Vietnam Oak-Knoll (FVO)</strain>
    </source>
</reference>
<sequence length="69" mass="8448">MIPLIYLNKKKNNYLNSDSQYNLKKYYTPYSFKMIITKEKKNNILLKIYGFTKTEKVYYDVYNDIIIFV</sequence>